<evidence type="ECO:0000256" key="5">
    <source>
        <dbReference type="ARBA" id="ARBA00022679"/>
    </source>
</evidence>
<dbReference type="Proteomes" id="UP000564033">
    <property type="component" value="Unassembled WGS sequence"/>
</dbReference>
<proteinExistence type="inferred from homology"/>
<dbReference type="InterPro" id="IPR002376">
    <property type="entry name" value="Formyl_transf_N"/>
</dbReference>
<dbReference type="InterPro" id="IPR041711">
    <property type="entry name" value="Met-tRNA-FMT_N"/>
</dbReference>
<dbReference type="GO" id="GO:0004479">
    <property type="term" value="F:methionyl-tRNA formyltransferase activity"/>
    <property type="evidence" value="ECO:0007669"/>
    <property type="project" value="UniProtKB-UniRule"/>
</dbReference>
<protein>
    <recommendedName>
        <fullName evidence="4 8">Methionyl-tRNA formyltransferase</fullName>
        <ecNumber evidence="3 8">2.1.2.9</ecNumber>
    </recommendedName>
</protein>
<evidence type="ECO:0000256" key="3">
    <source>
        <dbReference type="ARBA" id="ARBA00012261"/>
    </source>
</evidence>
<dbReference type="InterPro" id="IPR044135">
    <property type="entry name" value="Met-tRNA-FMT_C"/>
</dbReference>
<evidence type="ECO:0000256" key="2">
    <source>
        <dbReference type="ARBA" id="ARBA00010699"/>
    </source>
</evidence>
<comment type="caution">
    <text evidence="11">The sequence shown here is derived from an EMBL/GenBank/DDBJ whole genome shotgun (WGS) entry which is preliminary data.</text>
</comment>
<evidence type="ECO:0000256" key="8">
    <source>
        <dbReference type="HAMAP-Rule" id="MF_00182"/>
    </source>
</evidence>
<dbReference type="CDD" id="cd08704">
    <property type="entry name" value="Met_tRNA_FMT_C"/>
    <property type="match status" value="1"/>
</dbReference>
<evidence type="ECO:0000313" key="12">
    <source>
        <dbReference type="Proteomes" id="UP000564033"/>
    </source>
</evidence>
<dbReference type="HAMAP" id="MF_00182">
    <property type="entry name" value="Formyl_trans"/>
    <property type="match status" value="1"/>
</dbReference>
<dbReference type="InterPro" id="IPR001555">
    <property type="entry name" value="GART_AS"/>
</dbReference>
<dbReference type="Gene3D" id="3.10.25.10">
    <property type="entry name" value="Formyl transferase, C-terminal domain"/>
    <property type="match status" value="1"/>
</dbReference>
<dbReference type="PROSITE" id="PS00373">
    <property type="entry name" value="GART"/>
    <property type="match status" value="1"/>
</dbReference>
<dbReference type="SUPFAM" id="SSF50486">
    <property type="entry name" value="FMT C-terminal domain-like"/>
    <property type="match status" value="1"/>
</dbReference>
<comment type="function">
    <text evidence="1 8">Attaches a formyl group to the free amino group of methionyl-tRNA(fMet). The formyl group appears to play a dual role in the initiator identity of N-formylmethionyl-tRNA by promoting its recognition by IF2 and preventing the misappropriation of this tRNA by the elongation apparatus.</text>
</comment>
<reference evidence="11 12" key="1">
    <citation type="journal article" date="2020" name="Biotechnol. Biofuels">
        <title>New insights from the biogas microbiome by comprehensive genome-resolved metagenomics of nearly 1600 species originating from multiple anaerobic digesters.</title>
        <authorList>
            <person name="Campanaro S."/>
            <person name="Treu L."/>
            <person name="Rodriguez-R L.M."/>
            <person name="Kovalovszki A."/>
            <person name="Ziels R.M."/>
            <person name="Maus I."/>
            <person name="Zhu X."/>
            <person name="Kougias P.G."/>
            <person name="Basile A."/>
            <person name="Luo G."/>
            <person name="Schluter A."/>
            <person name="Konstantinidis K.T."/>
            <person name="Angelidaki I."/>
        </authorList>
    </citation>
    <scope>NUCLEOTIDE SEQUENCE [LARGE SCALE GENOMIC DNA]</scope>
    <source>
        <strain evidence="11">AS19jrsBPTG_9</strain>
    </source>
</reference>
<dbReference type="EMBL" id="JAAZIL010000063">
    <property type="protein sequence ID" value="NLZ24612.1"/>
    <property type="molecule type" value="Genomic_DNA"/>
</dbReference>
<dbReference type="NCBIfam" id="TIGR00460">
    <property type="entry name" value="fmt"/>
    <property type="match status" value="1"/>
</dbReference>
<dbReference type="AlphaFoldDB" id="A0A847VDU6"/>
<evidence type="ECO:0000256" key="7">
    <source>
        <dbReference type="ARBA" id="ARBA00048558"/>
    </source>
</evidence>
<dbReference type="InterPro" id="IPR011034">
    <property type="entry name" value="Formyl_transferase-like_C_sf"/>
</dbReference>
<keyword evidence="5 8" id="KW-0808">Transferase</keyword>
<comment type="catalytic activity">
    <reaction evidence="7 8">
        <text>L-methionyl-tRNA(fMet) + (6R)-10-formyltetrahydrofolate = N-formyl-L-methionyl-tRNA(fMet) + (6S)-5,6,7,8-tetrahydrofolate + H(+)</text>
        <dbReference type="Rhea" id="RHEA:24380"/>
        <dbReference type="Rhea" id="RHEA-COMP:9952"/>
        <dbReference type="Rhea" id="RHEA-COMP:9953"/>
        <dbReference type="ChEBI" id="CHEBI:15378"/>
        <dbReference type="ChEBI" id="CHEBI:57453"/>
        <dbReference type="ChEBI" id="CHEBI:78530"/>
        <dbReference type="ChEBI" id="CHEBI:78844"/>
        <dbReference type="ChEBI" id="CHEBI:195366"/>
        <dbReference type="EC" id="2.1.2.9"/>
    </reaction>
</comment>
<evidence type="ECO:0000259" key="10">
    <source>
        <dbReference type="Pfam" id="PF02911"/>
    </source>
</evidence>
<dbReference type="InterPro" id="IPR005793">
    <property type="entry name" value="Formyl_trans_C"/>
</dbReference>
<keyword evidence="6 8" id="KW-0648">Protein biosynthesis</keyword>
<name>A0A847VDU6_9BACT</name>
<dbReference type="Gene3D" id="3.40.50.170">
    <property type="entry name" value="Formyl transferase, N-terminal domain"/>
    <property type="match status" value="1"/>
</dbReference>
<evidence type="ECO:0000256" key="6">
    <source>
        <dbReference type="ARBA" id="ARBA00022917"/>
    </source>
</evidence>
<gene>
    <name evidence="8 11" type="primary">fmt</name>
    <name evidence="11" type="ORF">GX888_02630</name>
</gene>
<dbReference type="InterPro" id="IPR005794">
    <property type="entry name" value="Fmt"/>
</dbReference>
<dbReference type="GO" id="GO:0005829">
    <property type="term" value="C:cytosol"/>
    <property type="evidence" value="ECO:0007669"/>
    <property type="project" value="TreeGrafter"/>
</dbReference>
<dbReference type="Pfam" id="PF00551">
    <property type="entry name" value="Formyl_trans_N"/>
    <property type="match status" value="1"/>
</dbReference>
<dbReference type="PANTHER" id="PTHR11138">
    <property type="entry name" value="METHIONYL-TRNA FORMYLTRANSFERASE"/>
    <property type="match status" value="1"/>
</dbReference>
<dbReference type="PANTHER" id="PTHR11138:SF5">
    <property type="entry name" value="METHIONYL-TRNA FORMYLTRANSFERASE, MITOCHONDRIAL"/>
    <property type="match status" value="1"/>
</dbReference>
<dbReference type="InterPro" id="IPR036477">
    <property type="entry name" value="Formyl_transf_N_sf"/>
</dbReference>
<dbReference type="InterPro" id="IPR037022">
    <property type="entry name" value="Formyl_trans_C_sf"/>
</dbReference>
<comment type="similarity">
    <text evidence="2 8">Belongs to the Fmt family.</text>
</comment>
<feature type="domain" description="Formyl transferase N-terminal" evidence="9">
    <location>
        <begin position="15"/>
        <end position="183"/>
    </location>
</feature>
<evidence type="ECO:0000313" key="11">
    <source>
        <dbReference type="EMBL" id="NLZ24612.1"/>
    </source>
</evidence>
<sequence>MRNLCTHPVDILFLGSNWQSVEVLKTLHRDTRFNIVGVITTVDKPFGRKQILTPSLVKEYARKNSIEVFHTEKDSRKYREALDIFKPELIVCIAFGEILPEFFINYPKYSSVNVHFSILPKYRGAVPIQKAILEGEEETGISIMLMSEKLDEGDLLKILKEPILKSDTNLSLREKLVNRTSHILGNTLEEWIRGEIVPVKQESSKATYCWQRDISKKNAEIDWDKMQPEYIERMVRAMIPWPDAWTALKNNREEGIEGITLQILEAELINCNTKLKPGTLFVSSNQLLFSTNNSKICLRTKKLKVAGRKEMTEQSFLNGTGRRLAT</sequence>
<dbReference type="EC" id="2.1.2.9" evidence="3 8"/>
<dbReference type="CDD" id="cd08646">
    <property type="entry name" value="FMT_core_Met-tRNA-FMT_N"/>
    <property type="match status" value="1"/>
</dbReference>
<evidence type="ECO:0000259" key="9">
    <source>
        <dbReference type="Pfam" id="PF00551"/>
    </source>
</evidence>
<feature type="binding site" evidence="8">
    <location>
        <begin position="117"/>
        <end position="120"/>
    </location>
    <ligand>
        <name>(6S)-5,6,7,8-tetrahydrofolate</name>
        <dbReference type="ChEBI" id="CHEBI:57453"/>
    </ligand>
</feature>
<accession>A0A847VDU6</accession>
<dbReference type="SUPFAM" id="SSF53328">
    <property type="entry name" value="Formyltransferase"/>
    <property type="match status" value="1"/>
</dbReference>
<dbReference type="Pfam" id="PF02911">
    <property type="entry name" value="Formyl_trans_C"/>
    <property type="match status" value="1"/>
</dbReference>
<evidence type="ECO:0000256" key="1">
    <source>
        <dbReference type="ARBA" id="ARBA00002606"/>
    </source>
</evidence>
<organism evidence="11 12">
    <name type="scientific">Candidatus Dojkabacteria bacterium</name>
    <dbReference type="NCBI Taxonomy" id="2099670"/>
    <lineage>
        <taxon>Bacteria</taxon>
        <taxon>Candidatus Dojkabacteria</taxon>
    </lineage>
</organism>
<evidence type="ECO:0000256" key="4">
    <source>
        <dbReference type="ARBA" id="ARBA00016014"/>
    </source>
</evidence>
<feature type="domain" description="Formyl transferase C-terminal" evidence="10">
    <location>
        <begin position="214"/>
        <end position="320"/>
    </location>
</feature>